<keyword evidence="3" id="KW-0489">Methyltransferase</keyword>
<dbReference type="SUPFAM" id="SSF82199">
    <property type="entry name" value="SET domain"/>
    <property type="match status" value="1"/>
</dbReference>
<feature type="domain" description="Post-SET" evidence="10">
    <location>
        <begin position="228"/>
        <end position="244"/>
    </location>
</feature>
<dbReference type="InterPro" id="IPR050973">
    <property type="entry name" value="H3K9_Histone-Lys_N-MTase"/>
</dbReference>
<comment type="subcellular location">
    <subcellularLocation>
        <location evidence="1">Chromosome</location>
    </subcellularLocation>
</comment>
<dbReference type="PROSITE" id="PS50280">
    <property type="entry name" value="SET"/>
    <property type="match status" value="1"/>
</dbReference>
<dbReference type="InterPro" id="IPR003616">
    <property type="entry name" value="Post-SET_dom"/>
</dbReference>
<dbReference type="Proteomes" id="UP001162164">
    <property type="component" value="Unassembled WGS sequence"/>
</dbReference>
<sequence length="250" mass="29038">MNFIDDYSHETHNIMYISQSILTKEVEDLYEYNLIGCTCEAKCERSKCSCIERSGTFYVYNDVKDKRSYSICEKDMERPTYECNDSCKCTEMCGNRLAQFGPREFLRVQNCKKVDKGNFICEYAGEIITEAEALKRYKTNGEMNYIFCINERFGDTVSKTFIDPTFYGNIGRYINHSCDPNCKLYVIRINDTVPILAIFANEDINENNEITYDYGDAENNLEAADKDKRKICHCNSTKCRKFLPFDISLA</sequence>
<evidence type="ECO:0000256" key="3">
    <source>
        <dbReference type="ARBA" id="ARBA00022603"/>
    </source>
</evidence>
<proteinExistence type="predicted"/>
<protein>
    <recommendedName>
        <fullName evidence="13">Histone-lysine N-methyltransferase set-23</fullName>
    </recommendedName>
</protein>
<keyword evidence="6" id="KW-0479">Metal-binding</keyword>
<gene>
    <name evidence="11" type="ORF">NQ317_004974</name>
</gene>
<evidence type="ECO:0000313" key="12">
    <source>
        <dbReference type="Proteomes" id="UP001162164"/>
    </source>
</evidence>
<evidence type="ECO:0000256" key="4">
    <source>
        <dbReference type="ARBA" id="ARBA00022679"/>
    </source>
</evidence>
<dbReference type="Gene3D" id="2.170.270.10">
    <property type="entry name" value="SET domain"/>
    <property type="match status" value="1"/>
</dbReference>
<dbReference type="PROSITE" id="PS50867">
    <property type="entry name" value="PRE_SET"/>
    <property type="match status" value="1"/>
</dbReference>
<dbReference type="SMART" id="SM00317">
    <property type="entry name" value="SET"/>
    <property type="match status" value="1"/>
</dbReference>
<dbReference type="EMBL" id="JAPWTJ010000028">
    <property type="protein sequence ID" value="KAJ8984713.1"/>
    <property type="molecule type" value="Genomic_DNA"/>
</dbReference>
<evidence type="ECO:0000313" key="11">
    <source>
        <dbReference type="EMBL" id="KAJ8984713.1"/>
    </source>
</evidence>
<evidence type="ECO:0000259" key="10">
    <source>
        <dbReference type="PROSITE" id="PS50868"/>
    </source>
</evidence>
<dbReference type="Pfam" id="PF05033">
    <property type="entry name" value="Pre-SET"/>
    <property type="match status" value="1"/>
</dbReference>
<keyword evidence="7" id="KW-0862">Zinc</keyword>
<dbReference type="PANTHER" id="PTHR46223:SF3">
    <property type="entry name" value="HISTONE-LYSINE N-METHYLTRANSFERASE SET-23"/>
    <property type="match status" value="1"/>
</dbReference>
<keyword evidence="4" id="KW-0808">Transferase</keyword>
<accession>A0ABQ9K526</accession>
<dbReference type="PROSITE" id="PS50868">
    <property type="entry name" value="POST_SET"/>
    <property type="match status" value="1"/>
</dbReference>
<dbReference type="PANTHER" id="PTHR46223">
    <property type="entry name" value="HISTONE-LYSINE N-METHYLTRANSFERASE SUV39H"/>
    <property type="match status" value="1"/>
</dbReference>
<evidence type="ECO:0008006" key="13">
    <source>
        <dbReference type="Google" id="ProtNLM"/>
    </source>
</evidence>
<feature type="domain" description="SET" evidence="8">
    <location>
        <begin position="79"/>
        <end position="215"/>
    </location>
</feature>
<evidence type="ECO:0000259" key="8">
    <source>
        <dbReference type="PROSITE" id="PS50280"/>
    </source>
</evidence>
<reference evidence="11" key="1">
    <citation type="journal article" date="2023" name="Insect Mol. Biol.">
        <title>Genome sequencing provides insights into the evolution of gene families encoding plant cell wall-degrading enzymes in longhorned beetles.</title>
        <authorList>
            <person name="Shin N.R."/>
            <person name="Okamura Y."/>
            <person name="Kirsch R."/>
            <person name="Pauchet Y."/>
        </authorList>
    </citation>
    <scope>NUCLEOTIDE SEQUENCE</scope>
    <source>
        <strain evidence="11">MMC_N1</strain>
    </source>
</reference>
<keyword evidence="5" id="KW-0949">S-adenosyl-L-methionine</keyword>
<organism evidence="11 12">
    <name type="scientific">Molorchus minor</name>
    <dbReference type="NCBI Taxonomy" id="1323400"/>
    <lineage>
        <taxon>Eukaryota</taxon>
        <taxon>Metazoa</taxon>
        <taxon>Ecdysozoa</taxon>
        <taxon>Arthropoda</taxon>
        <taxon>Hexapoda</taxon>
        <taxon>Insecta</taxon>
        <taxon>Pterygota</taxon>
        <taxon>Neoptera</taxon>
        <taxon>Endopterygota</taxon>
        <taxon>Coleoptera</taxon>
        <taxon>Polyphaga</taxon>
        <taxon>Cucujiformia</taxon>
        <taxon>Chrysomeloidea</taxon>
        <taxon>Cerambycidae</taxon>
        <taxon>Lamiinae</taxon>
        <taxon>Monochamini</taxon>
        <taxon>Molorchus</taxon>
    </lineage>
</organism>
<dbReference type="InterPro" id="IPR001214">
    <property type="entry name" value="SET_dom"/>
</dbReference>
<keyword evidence="12" id="KW-1185">Reference proteome</keyword>
<dbReference type="Pfam" id="PF00856">
    <property type="entry name" value="SET"/>
    <property type="match status" value="1"/>
</dbReference>
<evidence type="ECO:0000256" key="7">
    <source>
        <dbReference type="ARBA" id="ARBA00022833"/>
    </source>
</evidence>
<keyword evidence="2" id="KW-0158">Chromosome</keyword>
<evidence type="ECO:0000256" key="5">
    <source>
        <dbReference type="ARBA" id="ARBA00022691"/>
    </source>
</evidence>
<evidence type="ECO:0000256" key="2">
    <source>
        <dbReference type="ARBA" id="ARBA00022454"/>
    </source>
</evidence>
<dbReference type="InterPro" id="IPR046341">
    <property type="entry name" value="SET_dom_sf"/>
</dbReference>
<evidence type="ECO:0000256" key="1">
    <source>
        <dbReference type="ARBA" id="ARBA00004286"/>
    </source>
</evidence>
<evidence type="ECO:0000259" key="9">
    <source>
        <dbReference type="PROSITE" id="PS50867"/>
    </source>
</evidence>
<evidence type="ECO:0000256" key="6">
    <source>
        <dbReference type="ARBA" id="ARBA00022723"/>
    </source>
</evidence>
<comment type="caution">
    <text evidence="11">The sequence shown here is derived from an EMBL/GenBank/DDBJ whole genome shotgun (WGS) entry which is preliminary data.</text>
</comment>
<name>A0ABQ9K526_9CUCU</name>
<feature type="domain" description="Pre-SET" evidence="9">
    <location>
        <begin position="35"/>
        <end position="101"/>
    </location>
</feature>
<dbReference type="InterPro" id="IPR007728">
    <property type="entry name" value="Pre-SET_dom"/>
</dbReference>